<keyword evidence="2" id="KW-1185">Reference proteome</keyword>
<comment type="caution">
    <text evidence="1">The sequence shown here is derived from an EMBL/GenBank/DDBJ whole genome shotgun (WGS) entry which is preliminary data.</text>
</comment>
<protein>
    <submittedName>
        <fullName evidence="1">Uncharacterized protein</fullName>
    </submittedName>
</protein>
<dbReference type="Proteomes" id="UP000886998">
    <property type="component" value="Unassembled WGS sequence"/>
</dbReference>
<name>A0A8X7C1U9_9ARAC</name>
<dbReference type="AlphaFoldDB" id="A0A8X7C1U9"/>
<sequence>MTHPDVAAHIAAEPIALFPNLPLNTIIRVYSSIVARYLCTEGVLNEVNAPSLAWSFAEMLEDCESQISNLQPDYQSQAISKGFINFLSSFVRFNDTKGWKLATIFGNAWQNEARRLGLL</sequence>
<proteinExistence type="predicted"/>
<organism evidence="1 2">
    <name type="scientific">Trichonephila inaurata madagascariensis</name>
    <dbReference type="NCBI Taxonomy" id="2747483"/>
    <lineage>
        <taxon>Eukaryota</taxon>
        <taxon>Metazoa</taxon>
        <taxon>Ecdysozoa</taxon>
        <taxon>Arthropoda</taxon>
        <taxon>Chelicerata</taxon>
        <taxon>Arachnida</taxon>
        <taxon>Araneae</taxon>
        <taxon>Araneomorphae</taxon>
        <taxon>Entelegynae</taxon>
        <taxon>Araneoidea</taxon>
        <taxon>Nephilidae</taxon>
        <taxon>Trichonephila</taxon>
        <taxon>Trichonephila inaurata</taxon>
    </lineage>
</organism>
<dbReference type="EMBL" id="BMAV01008575">
    <property type="protein sequence ID" value="GFY52245.1"/>
    <property type="molecule type" value="Genomic_DNA"/>
</dbReference>
<evidence type="ECO:0000313" key="2">
    <source>
        <dbReference type="Proteomes" id="UP000886998"/>
    </source>
</evidence>
<dbReference type="OrthoDB" id="6437435at2759"/>
<gene>
    <name evidence="1" type="ORF">TNIN_225181</name>
</gene>
<reference evidence="1" key="1">
    <citation type="submission" date="2020-08" db="EMBL/GenBank/DDBJ databases">
        <title>Multicomponent nature underlies the extraordinary mechanical properties of spider dragline silk.</title>
        <authorList>
            <person name="Kono N."/>
            <person name="Nakamura H."/>
            <person name="Mori M."/>
            <person name="Yoshida Y."/>
            <person name="Ohtoshi R."/>
            <person name="Malay A.D."/>
            <person name="Moran D.A.P."/>
            <person name="Tomita M."/>
            <person name="Numata K."/>
            <person name="Arakawa K."/>
        </authorList>
    </citation>
    <scope>NUCLEOTIDE SEQUENCE</scope>
</reference>
<evidence type="ECO:0000313" key="1">
    <source>
        <dbReference type="EMBL" id="GFY52245.1"/>
    </source>
</evidence>
<accession>A0A8X7C1U9</accession>